<feature type="domain" description="VPS13-like middle region" evidence="6">
    <location>
        <begin position="1089"/>
        <end position="1832"/>
    </location>
</feature>
<evidence type="ECO:0000256" key="2">
    <source>
        <dbReference type="ARBA" id="ARBA00022448"/>
    </source>
</evidence>
<evidence type="ECO:0000259" key="8">
    <source>
        <dbReference type="Pfam" id="PF25037"/>
    </source>
</evidence>
<reference evidence="10" key="1">
    <citation type="submission" date="2024-06" db="EMBL/GenBank/DDBJ databases">
        <title>Multi-omics analyses provide insights into the biosynthesis of the anticancer antibiotic pleurotin in Hohenbuehelia grisea.</title>
        <authorList>
            <person name="Weaver J.A."/>
            <person name="Alberti F."/>
        </authorList>
    </citation>
    <scope>NUCLEOTIDE SEQUENCE [LARGE SCALE GENOMIC DNA]</scope>
    <source>
        <strain evidence="10">T-177</strain>
    </source>
</reference>
<comment type="similarity">
    <text evidence="1">Belongs to the VPS13 family.</text>
</comment>
<dbReference type="PANTHER" id="PTHR16166:SF93">
    <property type="entry name" value="INTERMEMBRANE LIPID TRANSFER PROTEIN VPS13"/>
    <property type="match status" value="1"/>
</dbReference>
<organism evidence="9 10">
    <name type="scientific">Hohenbuehelia grisea</name>
    <dbReference type="NCBI Taxonomy" id="104357"/>
    <lineage>
        <taxon>Eukaryota</taxon>
        <taxon>Fungi</taxon>
        <taxon>Dikarya</taxon>
        <taxon>Basidiomycota</taxon>
        <taxon>Agaricomycotina</taxon>
        <taxon>Agaricomycetes</taxon>
        <taxon>Agaricomycetidae</taxon>
        <taxon>Agaricales</taxon>
        <taxon>Pleurotineae</taxon>
        <taxon>Pleurotaceae</taxon>
        <taxon>Hohenbuehelia</taxon>
    </lineage>
</organism>
<keyword evidence="2" id="KW-0813">Transport</keyword>
<dbReference type="InterPro" id="IPR009543">
    <property type="entry name" value="VPS13_VAB"/>
</dbReference>
<dbReference type="Pfam" id="PF25033">
    <property type="entry name" value="VPS13_M"/>
    <property type="match status" value="1"/>
</dbReference>
<feature type="region of interest" description="Disordered" evidence="4">
    <location>
        <begin position="865"/>
        <end position="893"/>
    </location>
</feature>
<keyword evidence="10" id="KW-1185">Reference proteome</keyword>
<comment type="caution">
    <text evidence="9">The sequence shown here is derived from an EMBL/GenBank/DDBJ whole genome shotgun (WGS) entry which is preliminary data.</text>
</comment>
<evidence type="ECO:0000313" key="10">
    <source>
        <dbReference type="Proteomes" id="UP001556367"/>
    </source>
</evidence>
<dbReference type="Pfam" id="PF25037">
    <property type="entry name" value="VPS13_C"/>
    <property type="match status" value="1"/>
</dbReference>
<dbReference type="PANTHER" id="PTHR16166">
    <property type="entry name" value="VACUOLAR PROTEIN SORTING-ASSOCIATED PROTEIN VPS13"/>
    <property type="match status" value="1"/>
</dbReference>
<evidence type="ECO:0000259" key="6">
    <source>
        <dbReference type="Pfam" id="PF25033"/>
    </source>
</evidence>
<accession>A0ABR3J733</accession>
<dbReference type="InterPro" id="IPR056748">
    <property type="entry name" value="VPS13-like_C"/>
</dbReference>
<evidence type="ECO:0000259" key="7">
    <source>
        <dbReference type="Pfam" id="PF25036"/>
    </source>
</evidence>
<feature type="region of interest" description="Disordered" evidence="4">
    <location>
        <begin position="426"/>
        <end position="447"/>
    </location>
</feature>
<keyword evidence="3" id="KW-0445">Lipid transport</keyword>
<feature type="compositionally biased region" description="Polar residues" evidence="4">
    <location>
        <begin position="1679"/>
        <end position="1688"/>
    </location>
</feature>
<dbReference type="Pfam" id="PF25036">
    <property type="entry name" value="VPS13_VAB"/>
    <property type="match status" value="1"/>
</dbReference>
<feature type="region of interest" description="Disordered" evidence="4">
    <location>
        <begin position="1679"/>
        <end position="1713"/>
    </location>
</feature>
<protein>
    <recommendedName>
        <fullName evidence="11">Vacuolar protein sorting-associated protein 13</fullName>
    </recommendedName>
</protein>
<evidence type="ECO:0000256" key="3">
    <source>
        <dbReference type="ARBA" id="ARBA00023055"/>
    </source>
</evidence>
<evidence type="ECO:0000313" key="9">
    <source>
        <dbReference type="EMBL" id="KAL0951191.1"/>
    </source>
</evidence>
<evidence type="ECO:0000259" key="5">
    <source>
        <dbReference type="Pfam" id="PF12624"/>
    </source>
</evidence>
<dbReference type="InterPro" id="IPR026847">
    <property type="entry name" value="VPS13"/>
</dbReference>
<feature type="domain" description="Vacuolar protein sorting-associated protein 13 VPS13 adaptor binding" evidence="7">
    <location>
        <begin position="1900"/>
        <end position="2461"/>
    </location>
</feature>
<dbReference type="InterPro" id="IPR026854">
    <property type="entry name" value="VPS13_N"/>
</dbReference>
<gene>
    <name evidence="9" type="ORF">HGRIS_007919</name>
</gene>
<dbReference type="EMBL" id="JASNQZ010000011">
    <property type="protein sequence ID" value="KAL0951191.1"/>
    <property type="molecule type" value="Genomic_DNA"/>
</dbReference>
<evidence type="ECO:0008006" key="11">
    <source>
        <dbReference type="Google" id="ProtNLM"/>
    </source>
</evidence>
<feature type="domain" description="Chorein N-terminal" evidence="5">
    <location>
        <begin position="11"/>
        <end position="823"/>
    </location>
</feature>
<dbReference type="Proteomes" id="UP001556367">
    <property type="component" value="Unassembled WGS sequence"/>
</dbReference>
<feature type="domain" description="Intermembrane lipid transfer protein VPS13-like C-terminal" evidence="8">
    <location>
        <begin position="2989"/>
        <end position="3095"/>
    </location>
</feature>
<evidence type="ECO:0000256" key="4">
    <source>
        <dbReference type="SAM" id="MobiDB-lite"/>
    </source>
</evidence>
<dbReference type="InterPro" id="IPR056747">
    <property type="entry name" value="VPS13-like_M"/>
</dbReference>
<proteinExistence type="inferred from homology"/>
<feature type="compositionally biased region" description="Acidic residues" evidence="4">
    <location>
        <begin position="868"/>
        <end position="892"/>
    </location>
</feature>
<sequence>MWWLDPGKDVLNIVFNRILAPYVENLDMNQVKYGIAAGSVELNNLRLKKGALDKFRLPVDVSEGFLGKFVLKLHWMNLGNEPVQIKIEDVFLLVTPSGQTKVDPQEEEERAQASKQERLENAELLHMGGQAESTDDSPQTQGLIQSLIAKVLNNLQIEVNRVHIRYEDRYSVPGHLFAAGITLSEFKTRSVNEKWEPAFVGSTAGVIHKLATLHSLAVYFDTDCESVAGRSPSEFSKIFKNMINEITNGTQPAGRKHQLILKPVSGEGRITMNHKVTKDTPRFDVQLLFDEIGVVVDKHQYMNVISVIDMYHVYMRQQQYRKYKPLQESFSVNAANARLRYAATAILEGVRERRRQWTWAYFAERRDDRNKYIDLFERKVLNTLTPEGTDALNALERKLSYEDLRFYRSIARSRLRKDAALRKRLEAEKQKSQPQAQGWSSWLWGSGKQKTDQQEDSLFDGPKNDEERQQLYDMLEYDEKAAVVESIQVPRESLKLRVNASLNKGSFALKVDPHGAPRDIVSVVFESFRANVIQRPDNFEATVSLGDFSVHDGTSTDTLYPKIVQVQRTQTNGNGKSQGERQDEPFFWLKFENNPLDERADSALDVRLRHMEIVYHTRYVEAIYKFLKPPESQLESVEALLNVASETFEGLRKETRAGLEYALQTHKTIDIQMDMNAPIIIVPEDITNPKCKHLLIDAGHIAIESELADKQAIQTIYKKRKKQYNDEDYKQLEELMYDKYSLKLEAAQFLLGDDLQSCRDALLSEKTDTLHLLERTNIDFQVQNSIVPTALSLARFKVSGKLPSLQVNFSDTKYKALMRLVDVAIPKFDDGETSPAAPPMPARQKSGAGFPLSPGFFGPVEKEYHFEETEDEDETEDNSKEQEDEEFFEADDGGSNRAELHQHIFEFNFQVGTLGASISKSTGNGKGPERLLGSVSLDRFNLAFALAKFDMRVDVNLRSLSMDLVRSGADPLKFISSTGSSTSDDKDILNVVYTRVQKESPEFDSVYEGINQNVDVKLSTFIFMAPPEEIIMLYDFIMTTFVPQSNPPQNAISAGEGGGETVVQQPAQKNQNDKIRVLVQLASVEVCIMQDYKSLATLSLSTADVSLLLRANTMRLNGRLGNLAVSNDSEENKLLPQFQQILSIEGQDFAEFKYETFDPSNESYAGVKSAVFLRAGSIKFNFLEEPLRGLYLYLAKLAKLKVLYDAATQVAVQKASEIERMEFDVAIKTPIAVFPTDPARSEDVLVMRLGEITAKNTSETTVNKIGASLHGIQLVSQLYHDDDLSILKMIDDIDVSAEVTQTSGIDRDEDTEYPDTQASVRISDVKLHLTQIQYGLLIALSQSVTRVLAGAQETSDKVNLLESPVSAGTPAAPRTPAESAVDLQPELHLAKNARNWTTIDLVVAVNAVRLHLYDAKATTTANLKDHGIAKFALRENTLRFKMLSDGAGEAQIVLKSFTVSNTQAGNTQFREIIPAARHDRNQFMLLYTMAGGKNASSLAVLTVDSPQVIFAVDPIFSLLDFIMSAFPAQPAAAIEEVPAQDVTQTSASNASQSVLDFRIDLHDVSVSVLEDDTKQNSQCIKLTIQQILLSKQGIVALNINKLGMSLARMGSDSESVRFLDDVDMTFSLDSRSTSSQQMMSIEISSRPIVLRASYRDIMVITSITNKAIAMYGDSQQTNQAQAADQLSPPSLYRGPSSQGQLTKSDQSGPHPIGKAKVITSKEQLTGSFDGFRLILIGDLHEQPMLHLSMKPFILGAKDWSGDLQASTTIAMQISFWNLTNSHWEPLIDPWTFTASVNKETSPECLRVGLSSRDKLDLNLSATFAELALTTWSMWGREGDRVLERARGSYAPYQIRNRTGNPVSVWHSRTVPPKARNEPDPGRRNSIRINNSQSIDWRFGDWQSMREHEASSEDNYLGIGFESRWRDLRVPVNKEGEFVFALDRNSPHRLLCEVTVEDTVKIITLRSTYKVENQTLYPLEVAMVDDKGHAVSTPEKISPGQDYYLPIEAISENKIRIQPDQGFGYKWCSAFHWRDLVAKKNFTIRCQHGDRQEADFRFQASVQADTSDLQSGKCPRLALKLRAPIELENLLPFNISYRIYDKDANQNWKSYLRQGGIMPVHSVELGHLVLLNIELQDTVFKPSDFAIVNTDSNTDFDIENRLTVRDPQNRTLELKLNYIRYPDSGGAFKVQVYSPYLVINKTGLPFAVRSVRSGRPGGQDVAGETQPDALSKPTPFMMTHHVNKGSDFAFRFGNSAWSKPLSFEAPAAETVMTIASQRAETHVGVTWSEGLGKYKLTKVVTITPRFLIKNDLGEPIAFRERSVGDMVTVRPGQRHPLHTLRGAQEKLLTFKFGGLENDDWSSPINIEDIGSVHLRLKDRRQSSHQERLIRADIKLDGSTIFINLCDASGEYPLEIENESDFAFTVSQTDKRALEEDDRRVKSDTGTVVQPHGRLPFAWIHPAVPDKRILMSINGSARGIDIMEIGDLMPWTFKDPESKSARHVSLDIRADGRKQILRITNYNPVLSVYKPTRRETINRGTANEERFQVESTPEDTTPGLTFQLDLAGIGISLVNKKLVEVIYMTIGNLAISYTDSPKTQEVHLSCGILQLDNQLHDAIYPVILQPTPLGKQANNVADLPTVQATATWLKDQAHGVLFIKYFSVLLQALTIEADEDLLFAIYDLVQIKGASWESGVADVLIASPGEIPEPQDETGGTELYFEVLELQPIQLSLSFMRTERVNSDEKLVLKNPLAVVLNALTMAVGNINDARLEMNALGIKDFRGSSGDLLNKMMLHYRQEVLRQLYRILGSADFIGNPVGLFTNVSSGVAAIFYEPFNGVVMHGNRELGIGIAKGAASFVKKTVFGVSDSFTKFTSSVGKGLSAATFDSEYQAQRRMTQRRNKPRHAIYGVAAGGEALASSVASAMEGVVLKPLEGAETDGARGFFKGVGKGLVGAFTKPVVGVFDLASNVSEGIRNTTTVFDNPERDRARLPRLVPADGVLQPYLAREALGQYWMRDLDNGAYRKEFYVAHINIHGSDKVVLLTMSRVLSFWSNRLKLDWDLRFTQVTRVTVEDTGIRFAHKAGKEHEKFIHIPDKSSSNAFYKEICNVVTRLNLQRKME</sequence>
<dbReference type="Pfam" id="PF12624">
    <property type="entry name" value="VPS13_N"/>
    <property type="match status" value="1"/>
</dbReference>
<name>A0ABR3J733_9AGAR</name>
<evidence type="ECO:0000256" key="1">
    <source>
        <dbReference type="ARBA" id="ARBA00006545"/>
    </source>
</evidence>
<feature type="compositionally biased region" description="Polar residues" evidence="4">
    <location>
        <begin position="1695"/>
        <end position="1707"/>
    </location>
</feature>